<dbReference type="EMBL" id="JAYJLD010000009">
    <property type="protein sequence ID" value="MEB3101691.1"/>
    <property type="molecule type" value="Genomic_DNA"/>
</dbReference>
<organism evidence="2 3">
    <name type="scientific">Ferviditalea candida</name>
    <dbReference type="NCBI Taxonomy" id="3108399"/>
    <lineage>
        <taxon>Bacteria</taxon>
        <taxon>Bacillati</taxon>
        <taxon>Bacillota</taxon>
        <taxon>Bacilli</taxon>
        <taxon>Bacillales</taxon>
        <taxon>Paenibacillaceae</taxon>
        <taxon>Ferviditalea</taxon>
    </lineage>
</organism>
<comment type="caution">
    <text evidence="2">The sequence shown here is derived from an EMBL/GenBank/DDBJ whole genome shotgun (WGS) entry which is preliminary data.</text>
</comment>
<proteinExistence type="predicted"/>
<accession>A0ABU5ZK46</accession>
<evidence type="ECO:0000313" key="2">
    <source>
        <dbReference type="EMBL" id="MEB3101691.1"/>
    </source>
</evidence>
<feature type="region of interest" description="Disordered" evidence="1">
    <location>
        <begin position="24"/>
        <end position="74"/>
    </location>
</feature>
<keyword evidence="3" id="KW-1185">Reference proteome</keyword>
<evidence type="ECO:0000256" key="1">
    <source>
        <dbReference type="SAM" id="MobiDB-lite"/>
    </source>
</evidence>
<name>A0ABU5ZK46_9BACL</name>
<evidence type="ECO:0000313" key="3">
    <source>
        <dbReference type="Proteomes" id="UP001310386"/>
    </source>
</evidence>
<dbReference type="Proteomes" id="UP001310386">
    <property type="component" value="Unassembled WGS sequence"/>
</dbReference>
<sequence length="74" mass="7987">MEELALLQASIPASLGDWTAEEQAPFLGDQAEEQQGALPEAQRAGEEQQGDLPGAHRAAKEQGAFQESLEEHMI</sequence>
<reference evidence="2" key="1">
    <citation type="submission" date="2023-12" db="EMBL/GenBank/DDBJ databases">
        <title>Fervidustalea candida gen. nov., sp. nov., a novel member of the family Paenibacillaceae isolated from a geothermal area.</title>
        <authorList>
            <person name="Li W.-J."/>
            <person name="Jiao J.-Y."/>
            <person name="Chen Y."/>
        </authorList>
    </citation>
    <scope>NUCLEOTIDE SEQUENCE</scope>
    <source>
        <strain evidence="2">SYSU GA230002</strain>
    </source>
</reference>
<gene>
    <name evidence="2" type="ORF">VF724_08450</name>
</gene>
<protein>
    <submittedName>
        <fullName evidence="2">Uncharacterized protein</fullName>
    </submittedName>
</protein>